<name>A0A483CMI8_9EURY</name>
<keyword evidence="3" id="KW-1185">Reference proteome</keyword>
<accession>A0A483CMI8</accession>
<dbReference type="EMBL" id="PGCL01000003">
    <property type="protein sequence ID" value="TAJ44189.1"/>
    <property type="molecule type" value="Genomic_DNA"/>
</dbReference>
<dbReference type="RefSeq" id="WP_130647260.1">
    <property type="nucleotide sequence ID" value="NZ_PGCL01000003.1"/>
</dbReference>
<dbReference type="OrthoDB" id="111174at2157"/>
<dbReference type="SUPFAM" id="SSF53335">
    <property type="entry name" value="S-adenosyl-L-methionine-dependent methyltransferases"/>
    <property type="match status" value="1"/>
</dbReference>
<evidence type="ECO:0000259" key="1">
    <source>
        <dbReference type="Pfam" id="PF03551"/>
    </source>
</evidence>
<dbReference type="InterPro" id="IPR029063">
    <property type="entry name" value="SAM-dependent_MTases_sf"/>
</dbReference>
<dbReference type="Proteomes" id="UP000292580">
    <property type="component" value="Unassembled WGS sequence"/>
</dbReference>
<sequence>MRDPELEVLTALAGTPSHVYELKFKLEERGLQKSHSDLYKMMNSLERRGLVTFTRVPSEKGPERKVFSITDTGKERLIAARRSGIHLLLSDYFRVVAGTFQDLMVSEFESDRPLQRVALFTDPYSGELADLFVAATADLTGSIPERWLIAKGAQNAEGFERLSAGAENLPCRDGVFDLIIAPALPNWDLEATLPELRRVLAPSAQLVTFLPFAEEMADSSLIGGFILREIAAHYPDMQIWRQVDFLRELDTHFDVMSVNYREFSLIFCRPQPETH</sequence>
<dbReference type="PANTHER" id="PTHR43252:SF2">
    <property type="entry name" value="TRANSCRIPTION REGULATOR, PADR-LIKE FAMILY"/>
    <property type="match status" value="1"/>
</dbReference>
<reference evidence="2 3" key="1">
    <citation type="submission" date="2017-11" db="EMBL/GenBank/DDBJ databases">
        <title>Isolation and Characterization of Methanofollis Species from Methane Seep Offshore SW Taiwan.</title>
        <authorList>
            <person name="Teng N.-H."/>
            <person name="Lai M.-C."/>
            <person name="Chen S.-C."/>
        </authorList>
    </citation>
    <scope>NUCLEOTIDE SEQUENCE [LARGE SCALE GENOMIC DNA]</scope>
    <source>
        <strain evidence="2 3">FWC-SCC2</strain>
    </source>
</reference>
<feature type="domain" description="Transcription regulator PadR N-terminal" evidence="1">
    <location>
        <begin position="8"/>
        <end position="77"/>
    </location>
</feature>
<evidence type="ECO:0000313" key="2">
    <source>
        <dbReference type="EMBL" id="TAJ44189.1"/>
    </source>
</evidence>
<dbReference type="InterPro" id="IPR036388">
    <property type="entry name" value="WH-like_DNA-bd_sf"/>
</dbReference>
<gene>
    <name evidence="2" type="ORF">CUJ86_09195</name>
</gene>
<dbReference type="AlphaFoldDB" id="A0A483CMI8"/>
<dbReference type="Gene3D" id="3.40.50.150">
    <property type="entry name" value="Vaccinia Virus protein VP39"/>
    <property type="match status" value="1"/>
</dbReference>
<evidence type="ECO:0000313" key="3">
    <source>
        <dbReference type="Proteomes" id="UP000292580"/>
    </source>
</evidence>
<dbReference type="InterPro" id="IPR005149">
    <property type="entry name" value="Tscrpt_reg_PadR_N"/>
</dbReference>
<dbReference type="Pfam" id="PF03551">
    <property type="entry name" value="PadR"/>
    <property type="match status" value="1"/>
</dbReference>
<proteinExistence type="predicted"/>
<dbReference type="PANTHER" id="PTHR43252">
    <property type="entry name" value="TRANSCRIPTIONAL REGULATOR YQJI"/>
    <property type="match status" value="1"/>
</dbReference>
<dbReference type="SUPFAM" id="SSF46785">
    <property type="entry name" value="Winged helix' DNA-binding domain"/>
    <property type="match status" value="1"/>
</dbReference>
<protein>
    <recommendedName>
        <fullName evidence="1">Transcription regulator PadR N-terminal domain-containing protein</fullName>
    </recommendedName>
</protein>
<dbReference type="InterPro" id="IPR036390">
    <property type="entry name" value="WH_DNA-bd_sf"/>
</dbReference>
<comment type="caution">
    <text evidence="2">The sequence shown here is derived from an EMBL/GenBank/DDBJ whole genome shotgun (WGS) entry which is preliminary data.</text>
</comment>
<dbReference type="Gene3D" id="1.10.10.10">
    <property type="entry name" value="Winged helix-like DNA-binding domain superfamily/Winged helix DNA-binding domain"/>
    <property type="match status" value="1"/>
</dbReference>
<organism evidence="2 3">
    <name type="scientific">Methanofollis fontis</name>
    <dbReference type="NCBI Taxonomy" id="2052832"/>
    <lineage>
        <taxon>Archaea</taxon>
        <taxon>Methanobacteriati</taxon>
        <taxon>Methanobacteriota</taxon>
        <taxon>Stenosarchaea group</taxon>
        <taxon>Methanomicrobia</taxon>
        <taxon>Methanomicrobiales</taxon>
        <taxon>Methanomicrobiaceae</taxon>
        <taxon>Methanofollis</taxon>
    </lineage>
</organism>